<evidence type="ECO:0008006" key="3">
    <source>
        <dbReference type="Google" id="ProtNLM"/>
    </source>
</evidence>
<keyword evidence="2" id="KW-1185">Reference proteome</keyword>
<evidence type="ECO:0000313" key="2">
    <source>
        <dbReference type="Proteomes" id="UP001345691"/>
    </source>
</evidence>
<organism evidence="1 2">
    <name type="scientific">Exophiala sideris</name>
    <dbReference type="NCBI Taxonomy" id="1016849"/>
    <lineage>
        <taxon>Eukaryota</taxon>
        <taxon>Fungi</taxon>
        <taxon>Dikarya</taxon>
        <taxon>Ascomycota</taxon>
        <taxon>Pezizomycotina</taxon>
        <taxon>Eurotiomycetes</taxon>
        <taxon>Chaetothyriomycetidae</taxon>
        <taxon>Chaetothyriales</taxon>
        <taxon>Herpotrichiellaceae</taxon>
        <taxon>Exophiala</taxon>
    </lineage>
</organism>
<evidence type="ECO:0000313" key="1">
    <source>
        <dbReference type="EMBL" id="KAK5058097.1"/>
    </source>
</evidence>
<protein>
    <recommendedName>
        <fullName evidence="3">Transcription factor domain-containing protein</fullName>
    </recommendedName>
</protein>
<sequence length="215" mass="24913">MPIFFNDPLSEPFVPYPDQDILSIRETAGIISPQHDSESWLLNVDESLVEAWEVVQRFCSIVNLAVQTQRMLLPSLVYDTMTSVMYRLLRRSFDTGSLDEAIRLGLLGLTHHIFLQWQYLRLPYVYFPSVYKKCLRHPNLTNVASPRLMLWLLMVGAVSAFNTSDHPWLQDCLRQHMGICQLRSWDELRSVLKSFMWVGLVHDKPGKDVFDAVLS</sequence>
<proteinExistence type="predicted"/>
<dbReference type="EMBL" id="JAVRRF010000015">
    <property type="protein sequence ID" value="KAK5058097.1"/>
    <property type="molecule type" value="Genomic_DNA"/>
</dbReference>
<comment type="caution">
    <text evidence="1">The sequence shown here is derived from an EMBL/GenBank/DDBJ whole genome shotgun (WGS) entry which is preliminary data.</text>
</comment>
<name>A0ABR0J8T5_9EURO</name>
<accession>A0ABR0J8T5</accession>
<dbReference type="PANTHER" id="PTHR37540">
    <property type="entry name" value="TRANSCRIPTION FACTOR (ACR-2), PUTATIVE-RELATED-RELATED"/>
    <property type="match status" value="1"/>
</dbReference>
<dbReference type="PANTHER" id="PTHR37540:SF5">
    <property type="entry name" value="TRANSCRIPTION FACTOR DOMAIN-CONTAINING PROTEIN"/>
    <property type="match status" value="1"/>
</dbReference>
<reference evidence="1 2" key="1">
    <citation type="submission" date="2023-08" db="EMBL/GenBank/DDBJ databases">
        <title>Black Yeasts Isolated from many extreme environments.</title>
        <authorList>
            <person name="Coleine C."/>
            <person name="Stajich J.E."/>
            <person name="Selbmann L."/>
        </authorList>
    </citation>
    <scope>NUCLEOTIDE SEQUENCE [LARGE SCALE GENOMIC DNA]</scope>
    <source>
        <strain evidence="1 2">CCFEE 6328</strain>
    </source>
</reference>
<dbReference type="Proteomes" id="UP001345691">
    <property type="component" value="Unassembled WGS sequence"/>
</dbReference>
<gene>
    <name evidence="1" type="ORF">LTR69_007094</name>
</gene>